<gene>
    <name evidence="2" type="ORF">K458DRAFT_386750</name>
</gene>
<proteinExistence type="predicted"/>
<evidence type="ECO:0000313" key="2">
    <source>
        <dbReference type="EMBL" id="KAF2686786.1"/>
    </source>
</evidence>
<protein>
    <submittedName>
        <fullName evidence="2">Uncharacterized protein</fullName>
    </submittedName>
</protein>
<evidence type="ECO:0000256" key="1">
    <source>
        <dbReference type="SAM" id="MobiDB-lite"/>
    </source>
</evidence>
<organism evidence="2 3">
    <name type="scientific">Lentithecium fluviatile CBS 122367</name>
    <dbReference type="NCBI Taxonomy" id="1168545"/>
    <lineage>
        <taxon>Eukaryota</taxon>
        <taxon>Fungi</taxon>
        <taxon>Dikarya</taxon>
        <taxon>Ascomycota</taxon>
        <taxon>Pezizomycotina</taxon>
        <taxon>Dothideomycetes</taxon>
        <taxon>Pleosporomycetidae</taxon>
        <taxon>Pleosporales</taxon>
        <taxon>Massarineae</taxon>
        <taxon>Lentitheciaceae</taxon>
        <taxon>Lentithecium</taxon>
    </lineage>
</organism>
<evidence type="ECO:0000313" key="3">
    <source>
        <dbReference type="Proteomes" id="UP000799291"/>
    </source>
</evidence>
<dbReference type="EMBL" id="MU005576">
    <property type="protein sequence ID" value="KAF2686786.1"/>
    <property type="molecule type" value="Genomic_DNA"/>
</dbReference>
<feature type="region of interest" description="Disordered" evidence="1">
    <location>
        <begin position="161"/>
        <end position="194"/>
    </location>
</feature>
<dbReference type="AlphaFoldDB" id="A0A6G1J8E3"/>
<accession>A0A6G1J8E3</accession>
<dbReference type="Proteomes" id="UP000799291">
    <property type="component" value="Unassembled WGS sequence"/>
</dbReference>
<sequence>MLRQLFEFRHVARPALGHANASRRQVHTVGHLFTLKEQNHKTCRPISVEICSPRHPIHLTKDLGKIMQEYDPTLLELQRNMPYFVQPLVYHHDSWTFTPSKPFLRLHIHRPLAVIEDYQDKLSSPAKFYHLDHYRNVLIISLSGSDEENFTETYFLPDEVKNKDSPVDHPWRLPRDDQDGIKDGNVREWNQTSR</sequence>
<reference evidence="2" key="1">
    <citation type="journal article" date="2020" name="Stud. Mycol.">
        <title>101 Dothideomycetes genomes: a test case for predicting lifestyles and emergence of pathogens.</title>
        <authorList>
            <person name="Haridas S."/>
            <person name="Albert R."/>
            <person name="Binder M."/>
            <person name="Bloem J."/>
            <person name="Labutti K."/>
            <person name="Salamov A."/>
            <person name="Andreopoulos B."/>
            <person name="Baker S."/>
            <person name="Barry K."/>
            <person name="Bills G."/>
            <person name="Bluhm B."/>
            <person name="Cannon C."/>
            <person name="Castanera R."/>
            <person name="Culley D."/>
            <person name="Daum C."/>
            <person name="Ezra D."/>
            <person name="Gonzalez J."/>
            <person name="Henrissat B."/>
            <person name="Kuo A."/>
            <person name="Liang C."/>
            <person name="Lipzen A."/>
            <person name="Lutzoni F."/>
            <person name="Magnuson J."/>
            <person name="Mondo S."/>
            <person name="Nolan M."/>
            <person name="Ohm R."/>
            <person name="Pangilinan J."/>
            <person name="Park H.-J."/>
            <person name="Ramirez L."/>
            <person name="Alfaro M."/>
            <person name="Sun H."/>
            <person name="Tritt A."/>
            <person name="Yoshinaga Y."/>
            <person name="Zwiers L.-H."/>
            <person name="Turgeon B."/>
            <person name="Goodwin S."/>
            <person name="Spatafora J."/>
            <person name="Crous P."/>
            <person name="Grigoriev I."/>
        </authorList>
    </citation>
    <scope>NUCLEOTIDE SEQUENCE</scope>
    <source>
        <strain evidence="2">CBS 122367</strain>
    </source>
</reference>
<name>A0A6G1J8E3_9PLEO</name>
<feature type="compositionally biased region" description="Basic and acidic residues" evidence="1">
    <location>
        <begin position="161"/>
        <end position="186"/>
    </location>
</feature>
<keyword evidence="3" id="KW-1185">Reference proteome</keyword>